<gene>
    <name evidence="3" type="ORF">DHEL01_v204608</name>
</gene>
<dbReference type="GO" id="GO:0005789">
    <property type="term" value="C:endoplasmic reticulum membrane"/>
    <property type="evidence" value="ECO:0007669"/>
    <property type="project" value="TreeGrafter"/>
</dbReference>
<dbReference type="PRINTS" id="PR00081">
    <property type="entry name" value="GDHRDH"/>
</dbReference>
<comment type="caution">
    <text evidence="3">The sequence shown here is derived from an EMBL/GenBank/DDBJ whole genome shotgun (WGS) entry which is preliminary data.</text>
</comment>
<evidence type="ECO:0000313" key="3">
    <source>
        <dbReference type="EMBL" id="POS76989.1"/>
    </source>
</evidence>
<dbReference type="STRING" id="158607.A0A2P5I3A9"/>
<dbReference type="InterPro" id="IPR036291">
    <property type="entry name" value="NAD(P)-bd_dom_sf"/>
</dbReference>
<dbReference type="AlphaFoldDB" id="A0A2P5I3A9"/>
<accession>A0A2P5I3A9</accession>
<dbReference type="GO" id="GO:0000253">
    <property type="term" value="F:3-beta-hydroxysteroid 3-dehydrogenase (NADP+) activity"/>
    <property type="evidence" value="ECO:0007669"/>
    <property type="project" value="UniProtKB-EC"/>
</dbReference>
<organism evidence="3 4">
    <name type="scientific">Diaporthe helianthi</name>
    <dbReference type="NCBI Taxonomy" id="158607"/>
    <lineage>
        <taxon>Eukaryota</taxon>
        <taxon>Fungi</taxon>
        <taxon>Dikarya</taxon>
        <taxon>Ascomycota</taxon>
        <taxon>Pezizomycotina</taxon>
        <taxon>Sordariomycetes</taxon>
        <taxon>Sordariomycetidae</taxon>
        <taxon>Diaporthales</taxon>
        <taxon>Diaporthaceae</taxon>
        <taxon>Diaporthe</taxon>
    </lineage>
</organism>
<proteinExistence type="predicted"/>
<evidence type="ECO:0000256" key="2">
    <source>
        <dbReference type="ARBA" id="ARBA00023621"/>
    </source>
</evidence>
<dbReference type="PANTHER" id="PTHR43647">
    <property type="entry name" value="DEHYDROGENASE"/>
    <property type="match status" value="1"/>
</dbReference>
<dbReference type="PANTHER" id="PTHR43647:SF4">
    <property type="entry name" value="KETOREDUCTASE (KR) DOMAIN-CONTAINING PROTEIN"/>
    <property type="match status" value="1"/>
</dbReference>
<dbReference type="Gene3D" id="3.40.50.720">
    <property type="entry name" value="NAD(P)-binding Rossmann-like Domain"/>
    <property type="match status" value="1"/>
</dbReference>
<sequence length="342" mass="37051">VLTSVTGANGGLGSAIVNKIVTSTELSAYHGLYTARSSTSALSAALAAAKGQHAHDVLTFDVASLSSVRRTAQNINARVAAGQIPPIRALVLNAGFQDFGKQQWTAEFEGGLDMTFATNYLGQWLLTLLLLGSMDKEAGRIVLIGSQSHDPYDKRNDATKAFEGDDKTILHDKDSIDTIAKGKWPSGADEPGFKGGYRRYSASKLFLVMMMHSLQARLNRDPALNKICILTVDPGTMSTGLQRHSAFFIRVVLFRVIFPLIAWLNPQGGIRTTERSAGDVVRAAFDIGPGLSEGPKDVYLDGDKPVETGVESQDVQKRDWVWQESVRLAGLKEGDTSLANWQ</sequence>
<name>A0A2P5I3A9_DIAHE</name>
<dbReference type="InterPro" id="IPR051593">
    <property type="entry name" value="Ergosterol_Biosynth_ERG27"/>
</dbReference>
<dbReference type="InterPro" id="IPR002347">
    <property type="entry name" value="SDR_fam"/>
</dbReference>
<evidence type="ECO:0000313" key="4">
    <source>
        <dbReference type="Proteomes" id="UP000094444"/>
    </source>
</evidence>
<evidence type="ECO:0000256" key="1">
    <source>
        <dbReference type="ARBA" id="ARBA00023589"/>
    </source>
</evidence>
<dbReference type="GO" id="GO:0005741">
    <property type="term" value="C:mitochondrial outer membrane"/>
    <property type="evidence" value="ECO:0007669"/>
    <property type="project" value="TreeGrafter"/>
</dbReference>
<dbReference type="SUPFAM" id="SSF51735">
    <property type="entry name" value="NAD(P)-binding Rossmann-fold domains"/>
    <property type="match status" value="1"/>
</dbReference>
<dbReference type="Proteomes" id="UP000094444">
    <property type="component" value="Unassembled WGS sequence"/>
</dbReference>
<reference evidence="3" key="1">
    <citation type="submission" date="2017-09" db="EMBL/GenBank/DDBJ databases">
        <title>Polyketide synthases of a Diaporthe helianthi virulent isolate.</title>
        <authorList>
            <person name="Baroncelli R."/>
        </authorList>
    </citation>
    <scope>NUCLEOTIDE SEQUENCE [LARGE SCALE GENOMIC DNA]</scope>
    <source>
        <strain evidence="3">7/96</strain>
    </source>
</reference>
<feature type="non-terminal residue" evidence="3">
    <location>
        <position position="1"/>
    </location>
</feature>
<dbReference type="InParanoid" id="A0A2P5I3A9"/>
<dbReference type="OrthoDB" id="191139at2759"/>
<keyword evidence="4" id="KW-1185">Reference proteome</keyword>
<dbReference type="GO" id="GO:0005811">
    <property type="term" value="C:lipid droplet"/>
    <property type="evidence" value="ECO:0007669"/>
    <property type="project" value="TreeGrafter"/>
</dbReference>
<dbReference type="EMBL" id="MAVT02000311">
    <property type="protein sequence ID" value="POS76989.1"/>
    <property type="molecule type" value="Genomic_DNA"/>
</dbReference>
<dbReference type="Pfam" id="PF00106">
    <property type="entry name" value="adh_short"/>
    <property type="match status" value="1"/>
</dbReference>
<comment type="pathway">
    <text evidence="1">Steroid biosynthesis; zymosterol biosynthesis; zymosterol from lanosterol: step 5/6.</text>
</comment>
<protein>
    <recommendedName>
        <fullName evidence="2">3beta-hydroxysteroid 3-dehydrogenase</fullName>
        <ecNumber evidence="2">1.1.1.270</ecNumber>
    </recommendedName>
</protein>
<dbReference type="EC" id="1.1.1.270" evidence="2"/>